<organism evidence="1 2">
    <name type="scientific">[Brevibacterium] flavum</name>
    <dbReference type="NCBI Taxonomy" id="92706"/>
    <lineage>
        <taxon>Bacteria</taxon>
        <taxon>Bacillati</taxon>
        <taxon>Actinomycetota</taxon>
        <taxon>Actinomycetes</taxon>
        <taxon>Mycobacteriales</taxon>
        <taxon>Corynebacteriaceae</taxon>
        <taxon>Corynebacterium</taxon>
    </lineage>
</organism>
<dbReference type="PANTHER" id="PTHR23242:SF9">
    <property type="entry name" value="TRANSCRIPTION FACTOR HOXA13"/>
    <property type="match status" value="1"/>
</dbReference>
<evidence type="ECO:0000313" key="2">
    <source>
        <dbReference type="Proteomes" id="UP000034037"/>
    </source>
</evidence>
<dbReference type="PATRIC" id="fig|92706.3.peg.2976"/>
<protein>
    <recommendedName>
        <fullName evidence="3">Methyl-accepting transducer domain-containing protein</fullName>
    </recommendedName>
</protein>
<accession>A0A0F6Z739</accession>
<evidence type="ECO:0000313" key="1">
    <source>
        <dbReference type="EMBL" id="AKF28591.1"/>
    </source>
</evidence>
<dbReference type="Proteomes" id="UP000034037">
    <property type="component" value="Chromosome"/>
</dbReference>
<proteinExistence type="predicted"/>
<evidence type="ECO:0008006" key="3">
    <source>
        <dbReference type="Google" id="ProtNLM"/>
    </source>
</evidence>
<dbReference type="InterPro" id="IPR005506">
    <property type="entry name" value="DUF312_ALF"/>
</dbReference>
<reference evidence="1 2" key="1">
    <citation type="submission" date="2015-04" db="EMBL/GenBank/DDBJ databases">
        <title>Complete Genome Sequence of Brevibacterium flavum ATCC 15168.</title>
        <authorList>
            <person name="Ahn J."/>
            <person name="Park G."/>
            <person name="Jeon W."/>
            <person name="Jang Y."/>
            <person name="Jang M."/>
            <person name="Lee H."/>
            <person name="Lee H."/>
        </authorList>
    </citation>
    <scope>NUCLEOTIDE SEQUENCE [LARGE SCALE GENOMIC DNA]</scope>
    <source>
        <strain evidence="1 2">ATCC 15168</strain>
    </source>
</reference>
<keyword evidence="2" id="KW-1185">Reference proteome</keyword>
<dbReference type="PANTHER" id="PTHR23242">
    <property type="entry name" value="TRANSCRIPTION FACTOR HOXA13"/>
    <property type="match status" value="1"/>
</dbReference>
<dbReference type="HOGENOM" id="CLU_259908_0_0_11"/>
<dbReference type="EMBL" id="CP011309">
    <property type="protein sequence ID" value="AKF28591.1"/>
    <property type="molecule type" value="Genomic_DNA"/>
</dbReference>
<dbReference type="RefSeq" id="WP_003862728.1">
    <property type="nucleotide sequence ID" value="NZ_CP011309.1"/>
</dbReference>
<name>A0A0F6Z739_9CORY</name>
<gene>
    <name evidence="1" type="ORF">YH66_14180</name>
</gene>
<sequence>MTSVQRGLKTSSHFIVSFIVALAVFLSAVFTHEIPQARAQSGSPIARQLAVNAVLGPLPNVAAAGAEALADHGAGLGDFVEGGYEQAQQADLERILAFLVKVTGETTGQEAMRILQGGDVDEMITFIDSGWESFQLEDDRVEVTALSQGDPHDVVTQWAQEALAGGDHAITEFVSAGQLEAQIHDQRRALYELAASPLPSVAAGAHHALTSGSDQVVTEFLEFGQFVAAAADQEVLDIAVLVDQVRGETDAALDAYNDAVEFGKQAERSAEAARLATERSRDHALAAGQAVQRAEAGARQAGELARLAGQAADEAVAAADEAQSAMIRTAQAMNRAATGAAKAQQWAATTQQFAAAAYGDSQVAAQARQAAEEAERLGGLAKDLTVIAGQTAATQFQANNASVAALNAAGNAGAAADAAQQASEAAGMSEQAAAEAREGAAVARAAADRARAASQRVNSLIIEVDNTVSEVQAAATEAQTQATLAAQSAYEAVAHAGDSSVAAQKAGEAASNAQQAANAAEATAALALQVSDLADAAQVALFEQERDKRIAQAEANALAQYTLDQEQQAEDEAHKNWHESGDRIVELVEDFEVDLEDHAGELYDLTVDLLQFAPEPVRGAAAVALSAGTDEAIFDFSLSSYQFAFAQYEQSEAQYWWEHGDEAVSLRAGEVVDSSEEDIHHFLSVELEHLRLPSLSAQVQGYIDSFGAQNDLLVQAGSDPVFDVAISWGQDALASQSVEQMESYLSAGVVQGMATDARITAYNSLDTLGPHSTMAAEVAIRGSDNDRLEYLFYTRPAALHADMALEATDAQVAGLHEVISELVSVAKEAAASAEVVHAQALVDAARADEYAGIARGHAEDAARSAASARNLLDVAKGHLETARMHGQRAAAAAGRAENDARTAQTHAVAAGQYAASARESSSQAQVAAASARESALNAQEDATAAQAAADRMYAYSTQMHNSSDMGIQDAVLDGELEPEVDLWQIIREEIGPAASDLVLDLIGVTDIIDCVGGDFGACLWAAAGALPIGKIAKLAKSAPVIRDLIRKSGRIFERFNDAKQQRRAYEENRFSGASCGITPRTAMAAPMADSGCVPSGFDPDRDAGRVYRVDAAELETKEDFSLVANWIPSSGLENPVVLKREGNLLVPKPLEGKEVERLNDLVKDSTNEVMQNIQLKDGFGRAVSSAKKDPKAVSIDEKLLLSGTKNKEFLGGKLKRRSVGGDPAQNSYASIIAQTHLGVGGKSNMDVRIDQGLLLKIGNILGFVGKKRPDVQIFTKGNADATNNPTITQYNYGVSYEFDRPRSGREVSHAQHFLHANPNAAVVLFKMETSKMSDSAQKALTDFIADQEALLKGLTTMEKAS</sequence>
<dbReference type="Pfam" id="PF03752">
    <property type="entry name" value="ALF"/>
    <property type="match status" value="1"/>
</dbReference>